<keyword evidence="2" id="KW-1185">Reference proteome</keyword>
<dbReference type="GeneID" id="9681778"/>
<reference evidence="1 2" key="1">
    <citation type="journal article" date="2009" name="Science">
        <title>Green evolution and dynamic adaptations revealed by genomes of the marine picoeukaryotes Micromonas.</title>
        <authorList>
            <person name="Worden A.Z."/>
            <person name="Lee J.H."/>
            <person name="Mock T."/>
            <person name="Rouze P."/>
            <person name="Simmons M.P."/>
            <person name="Aerts A.L."/>
            <person name="Allen A.E."/>
            <person name="Cuvelier M.L."/>
            <person name="Derelle E."/>
            <person name="Everett M.V."/>
            <person name="Foulon E."/>
            <person name="Grimwood J."/>
            <person name="Gundlach H."/>
            <person name="Henrissat B."/>
            <person name="Napoli C."/>
            <person name="McDonald S.M."/>
            <person name="Parker M.S."/>
            <person name="Rombauts S."/>
            <person name="Salamov A."/>
            <person name="Von Dassow P."/>
            <person name="Badger J.H."/>
            <person name="Coutinho P.M."/>
            <person name="Demir E."/>
            <person name="Dubchak I."/>
            <person name="Gentemann C."/>
            <person name="Eikrem W."/>
            <person name="Gready J.E."/>
            <person name="John U."/>
            <person name="Lanier W."/>
            <person name="Lindquist E.A."/>
            <person name="Lucas S."/>
            <person name="Mayer K.F."/>
            <person name="Moreau H."/>
            <person name="Not F."/>
            <person name="Otillar R."/>
            <person name="Panaud O."/>
            <person name="Pangilinan J."/>
            <person name="Paulsen I."/>
            <person name="Piegu B."/>
            <person name="Poliakov A."/>
            <person name="Robbens S."/>
            <person name="Schmutz J."/>
            <person name="Toulza E."/>
            <person name="Wyss T."/>
            <person name="Zelensky A."/>
            <person name="Zhou K."/>
            <person name="Armbrust E.V."/>
            <person name="Bhattacharya D."/>
            <person name="Goodenough U.W."/>
            <person name="Van de Peer Y."/>
            <person name="Grigoriev I.V."/>
        </authorList>
    </citation>
    <scope>NUCLEOTIDE SEQUENCE [LARGE SCALE GENOMIC DNA]</scope>
    <source>
        <strain evidence="1 2">CCMP1545</strain>
    </source>
</reference>
<dbReference type="EMBL" id="GG663736">
    <property type="protein sequence ID" value="EEH59909.1"/>
    <property type="molecule type" value="Genomic_DNA"/>
</dbReference>
<accession>C1MLB6</accession>
<dbReference type="KEGG" id="mpp:MICPUCDRAFT_55657"/>
<dbReference type="RefSeq" id="XP_003056533.1">
    <property type="nucleotide sequence ID" value="XM_003056487.1"/>
</dbReference>
<evidence type="ECO:0000313" key="1">
    <source>
        <dbReference type="EMBL" id="EEH59909.1"/>
    </source>
</evidence>
<name>C1MLB6_MICPC</name>
<organism evidence="2">
    <name type="scientific">Micromonas pusilla (strain CCMP1545)</name>
    <name type="common">Picoplanktonic green alga</name>
    <dbReference type="NCBI Taxonomy" id="564608"/>
    <lineage>
        <taxon>Eukaryota</taxon>
        <taxon>Viridiplantae</taxon>
        <taxon>Chlorophyta</taxon>
        <taxon>Mamiellophyceae</taxon>
        <taxon>Mamiellales</taxon>
        <taxon>Mamiellaceae</taxon>
        <taxon>Micromonas</taxon>
    </lineage>
</organism>
<evidence type="ECO:0000313" key="2">
    <source>
        <dbReference type="Proteomes" id="UP000001876"/>
    </source>
</evidence>
<gene>
    <name evidence="1" type="ORF">MICPUCDRAFT_55657</name>
</gene>
<sequence>MEGYSTCTCCTRKKSLFFQINLEVQRTETTIMYTTLLKLHTVSLQCCARVEYSYFARRYSTCALRVLNFVPYFQKYALHVQYVYSCTRTCSHNICHAHIIPSKIF</sequence>
<dbReference type="Proteomes" id="UP000001876">
    <property type="component" value="Unassembled WGS sequence"/>
</dbReference>
<dbReference type="AlphaFoldDB" id="C1MLB6"/>
<proteinExistence type="predicted"/>
<protein>
    <submittedName>
        <fullName evidence="1">Predicted protein</fullName>
    </submittedName>
</protein>